<feature type="compositionally biased region" description="Polar residues" evidence="1">
    <location>
        <begin position="1"/>
        <end position="12"/>
    </location>
</feature>
<accession>A0A4U5M231</accession>
<name>A0A4U5M231_STECR</name>
<feature type="region of interest" description="Disordered" evidence="1">
    <location>
        <begin position="1"/>
        <end position="49"/>
    </location>
</feature>
<sequence length="70" mass="8207">MRQTDRSSGQTDSPREDRLKSLDQPYSFPDCLPQPRHHLLRGATQPDKKRQARYANQFLMLSKVTTRPRP</sequence>
<dbReference type="AlphaFoldDB" id="A0A4U5M231"/>
<dbReference type="EMBL" id="AZBU02000010">
    <property type="protein sequence ID" value="TKR62373.1"/>
    <property type="molecule type" value="Genomic_DNA"/>
</dbReference>
<evidence type="ECO:0000313" key="3">
    <source>
        <dbReference type="Proteomes" id="UP000298663"/>
    </source>
</evidence>
<organism evidence="2 3">
    <name type="scientific">Steinernema carpocapsae</name>
    <name type="common">Entomopathogenic nematode</name>
    <dbReference type="NCBI Taxonomy" id="34508"/>
    <lineage>
        <taxon>Eukaryota</taxon>
        <taxon>Metazoa</taxon>
        <taxon>Ecdysozoa</taxon>
        <taxon>Nematoda</taxon>
        <taxon>Chromadorea</taxon>
        <taxon>Rhabditida</taxon>
        <taxon>Tylenchina</taxon>
        <taxon>Panagrolaimomorpha</taxon>
        <taxon>Strongyloidoidea</taxon>
        <taxon>Steinernematidae</taxon>
        <taxon>Steinernema</taxon>
    </lineage>
</organism>
<protein>
    <submittedName>
        <fullName evidence="2">Uncharacterized protein</fullName>
    </submittedName>
</protein>
<dbReference type="Proteomes" id="UP000298663">
    <property type="component" value="Unassembled WGS sequence"/>
</dbReference>
<reference evidence="2 3" key="2">
    <citation type="journal article" date="2019" name="G3 (Bethesda)">
        <title>Hybrid Assembly of the Genome of the Entomopathogenic Nematode Steinernema carpocapsae Identifies the X-Chromosome.</title>
        <authorList>
            <person name="Serra L."/>
            <person name="Macchietto M."/>
            <person name="Macias-Munoz A."/>
            <person name="McGill C.J."/>
            <person name="Rodriguez I.M."/>
            <person name="Rodriguez B."/>
            <person name="Murad R."/>
            <person name="Mortazavi A."/>
        </authorList>
    </citation>
    <scope>NUCLEOTIDE SEQUENCE [LARGE SCALE GENOMIC DNA]</scope>
    <source>
        <strain evidence="2 3">ALL</strain>
    </source>
</reference>
<evidence type="ECO:0000313" key="2">
    <source>
        <dbReference type="EMBL" id="TKR62373.1"/>
    </source>
</evidence>
<reference evidence="2 3" key="1">
    <citation type="journal article" date="2015" name="Genome Biol.">
        <title>Comparative genomics of Steinernema reveals deeply conserved gene regulatory networks.</title>
        <authorList>
            <person name="Dillman A.R."/>
            <person name="Macchietto M."/>
            <person name="Porter C.F."/>
            <person name="Rogers A."/>
            <person name="Williams B."/>
            <person name="Antoshechkin I."/>
            <person name="Lee M.M."/>
            <person name="Goodwin Z."/>
            <person name="Lu X."/>
            <person name="Lewis E.E."/>
            <person name="Goodrich-Blair H."/>
            <person name="Stock S.P."/>
            <person name="Adams B.J."/>
            <person name="Sternberg P.W."/>
            <person name="Mortazavi A."/>
        </authorList>
    </citation>
    <scope>NUCLEOTIDE SEQUENCE [LARGE SCALE GENOMIC DNA]</scope>
    <source>
        <strain evidence="2 3">ALL</strain>
    </source>
</reference>
<proteinExistence type="predicted"/>
<comment type="caution">
    <text evidence="2">The sequence shown here is derived from an EMBL/GenBank/DDBJ whole genome shotgun (WGS) entry which is preliminary data.</text>
</comment>
<keyword evidence="3" id="KW-1185">Reference proteome</keyword>
<evidence type="ECO:0000256" key="1">
    <source>
        <dbReference type="SAM" id="MobiDB-lite"/>
    </source>
</evidence>
<gene>
    <name evidence="2" type="ORF">L596_026349</name>
</gene>